<dbReference type="InterPro" id="IPR002016">
    <property type="entry name" value="Haem_peroxidase"/>
</dbReference>
<feature type="binding site" evidence="11">
    <location>
        <position position="145"/>
    </location>
    <ligand>
        <name>substrate</name>
    </ligand>
</feature>
<dbReference type="PRINTS" id="PR00461">
    <property type="entry name" value="PLPEROXIDASE"/>
</dbReference>
<dbReference type="PANTHER" id="PTHR31388">
    <property type="entry name" value="PEROXIDASE 72-RELATED"/>
    <property type="match status" value="1"/>
</dbReference>
<organism evidence="17 18">
    <name type="scientific">Eucalyptus globulus</name>
    <name type="common">Tasmanian blue gum</name>
    <dbReference type="NCBI Taxonomy" id="34317"/>
    <lineage>
        <taxon>Eukaryota</taxon>
        <taxon>Viridiplantae</taxon>
        <taxon>Streptophyta</taxon>
        <taxon>Embryophyta</taxon>
        <taxon>Tracheophyta</taxon>
        <taxon>Spermatophyta</taxon>
        <taxon>Magnoliopsida</taxon>
        <taxon>eudicotyledons</taxon>
        <taxon>Gunneridae</taxon>
        <taxon>Pentapetalae</taxon>
        <taxon>rosids</taxon>
        <taxon>malvids</taxon>
        <taxon>Myrtales</taxon>
        <taxon>Myrtaceae</taxon>
        <taxon>Myrtoideae</taxon>
        <taxon>Eucalypteae</taxon>
        <taxon>Eucalyptus</taxon>
    </lineage>
</organism>
<feature type="disulfide bond" evidence="14">
    <location>
        <begin position="199"/>
        <end position="225"/>
    </location>
</feature>
<feature type="domain" description="Plant heme peroxidase family profile" evidence="16">
    <location>
        <begin position="31"/>
        <end position="318"/>
    </location>
</feature>
<evidence type="ECO:0000256" key="11">
    <source>
        <dbReference type="PIRSR" id="PIRSR600823-2"/>
    </source>
</evidence>
<dbReference type="Gene3D" id="1.10.420.10">
    <property type="entry name" value="Peroxidase, domain 2"/>
    <property type="match status" value="1"/>
</dbReference>
<dbReference type="CDD" id="cd00693">
    <property type="entry name" value="secretory_peroxidase"/>
    <property type="match status" value="1"/>
</dbReference>
<dbReference type="SUPFAM" id="SSF48113">
    <property type="entry name" value="Heme-dependent peroxidases"/>
    <property type="match status" value="1"/>
</dbReference>
<dbReference type="InterPro" id="IPR033905">
    <property type="entry name" value="Secretory_peroxidase"/>
</dbReference>
<dbReference type="InterPro" id="IPR019794">
    <property type="entry name" value="Peroxidases_AS"/>
</dbReference>
<dbReference type="GO" id="GO:0020037">
    <property type="term" value="F:heme binding"/>
    <property type="evidence" value="ECO:0007669"/>
    <property type="project" value="UniProtKB-UniRule"/>
</dbReference>
<comment type="cofactor">
    <cofactor evidence="12 15">
        <name>Ca(2+)</name>
        <dbReference type="ChEBI" id="CHEBI:29108"/>
    </cofactor>
    <text evidence="12 15">Binds 2 calcium ions per subunit.</text>
</comment>
<feature type="site" description="Transition state stabilizer" evidence="13">
    <location>
        <position position="68"/>
    </location>
</feature>
<gene>
    <name evidence="17" type="ORF">ACJRO7_036186</name>
</gene>
<keyword evidence="12 15" id="KW-0106">Calcium</keyword>
<dbReference type="GO" id="GO:0005576">
    <property type="term" value="C:extracellular region"/>
    <property type="evidence" value="ECO:0007669"/>
    <property type="project" value="UniProtKB-SubCell"/>
</dbReference>
<dbReference type="PROSITE" id="PS00436">
    <property type="entry name" value="PEROXIDASE_2"/>
    <property type="match status" value="1"/>
</dbReference>
<feature type="disulfide bond" evidence="14">
    <location>
        <begin position="41"/>
        <end position="97"/>
    </location>
</feature>
<keyword evidence="6 12" id="KW-0479">Metal-binding</keyword>
<evidence type="ECO:0000256" key="1">
    <source>
        <dbReference type="ARBA" id="ARBA00000189"/>
    </source>
</evidence>
<keyword evidence="15" id="KW-0964">Secreted</keyword>
<feature type="binding site" evidence="12">
    <location>
        <position position="78"/>
    </location>
    <ligand>
        <name>Ca(2+)</name>
        <dbReference type="ChEBI" id="CHEBI:29108"/>
        <label>1</label>
    </ligand>
</feature>
<dbReference type="GO" id="GO:0140825">
    <property type="term" value="F:lactoperoxidase activity"/>
    <property type="evidence" value="ECO:0007669"/>
    <property type="project" value="UniProtKB-EC"/>
</dbReference>
<keyword evidence="18" id="KW-1185">Reference proteome</keyword>
<dbReference type="Proteomes" id="UP001634007">
    <property type="component" value="Unassembled WGS sequence"/>
</dbReference>
<keyword evidence="9 14" id="KW-1015">Disulfide bond</keyword>
<feature type="chain" id="PRO_5044527184" description="Peroxidase" evidence="15">
    <location>
        <begin position="31"/>
        <end position="318"/>
    </location>
</feature>
<feature type="active site" description="Proton acceptor" evidence="10">
    <location>
        <position position="72"/>
    </location>
</feature>
<evidence type="ECO:0000256" key="13">
    <source>
        <dbReference type="PIRSR" id="PIRSR600823-4"/>
    </source>
</evidence>
<dbReference type="PRINTS" id="PR00458">
    <property type="entry name" value="PEROXIDASE"/>
</dbReference>
<keyword evidence="15" id="KW-0376">Hydrogen peroxide</keyword>
<dbReference type="EC" id="1.11.1.7" evidence="3 15"/>
<evidence type="ECO:0000256" key="2">
    <source>
        <dbReference type="ARBA" id="ARBA00002322"/>
    </source>
</evidence>
<keyword evidence="4 15" id="KW-0575">Peroxidase</keyword>
<dbReference type="PROSITE" id="PS50873">
    <property type="entry name" value="PEROXIDASE_4"/>
    <property type="match status" value="1"/>
</dbReference>
<comment type="cofactor">
    <cofactor evidence="15">
        <name>heme b</name>
        <dbReference type="ChEBI" id="CHEBI:60344"/>
    </cofactor>
    <text evidence="15">Binds 1 heme b (iron(II)-protoporphyrin IX) group per subunit.</text>
</comment>
<dbReference type="GO" id="GO:0042744">
    <property type="term" value="P:hydrogen peroxide catabolic process"/>
    <property type="evidence" value="ECO:0007669"/>
    <property type="project" value="UniProtKB-KW"/>
</dbReference>
<evidence type="ECO:0000259" key="16">
    <source>
        <dbReference type="PROSITE" id="PS50873"/>
    </source>
</evidence>
<evidence type="ECO:0000256" key="4">
    <source>
        <dbReference type="ARBA" id="ARBA00022559"/>
    </source>
</evidence>
<comment type="catalytic activity">
    <reaction evidence="1 15">
        <text>2 a phenolic donor + H2O2 = 2 a phenolic radical donor + 2 H2O</text>
        <dbReference type="Rhea" id="RHEA:56136"/>
        <dbReference type="ChEBI" id="CHEBI:15377"/>
        <dbReference type="ChEBI" id="CHEBI:16240"/>
        <dbReference type="ChEBI" id="CHEBI:139520"/>
        <dbReference type="ChEBI" id="CHEBI:139521"/>
        <dbReference type="EC" id="1.11.1.7"/>
    </reaction>
</comment>
<evidence type="ECO:0000256" key="6">
    <source>
        <dbReference type="ARBA" id="ARBA00022723"/>
    </source>
</evidence>
<dbReference type="GO" id="GO:0006979">
    <property type="term" value="P:response to oxidative stress"/>
    <property type="evidence" value="ECO:0007669"/>
    <property type="project" value="UniProtKB-UniRule"/>
</dbReference>
<accession>A0ABD3J9Y4</accession>
<evidence type="ECO:0000256" key="7">
    <source>
        <dbReference type="ARBA" id="ARBA00023002"/>
    </source>
</evidence>
<name>A0ABD3J9Y4_EUCGL</name>
<reference evidence="17 18" key="1">
    <citation type="submission" date="2024-11" db="EMBL/GenBank/DDBJ databases">
        <title>Chromosome-level genome assembly of Eucalyptus globulus Labill. provides insights into its genome evolution.</title>
        <authorList>
            <person name="Li X."/>
        </authorList>
    </citation>
    <scope>NUCLEOTIDE SEQUENCE [LARGE SCALE GENOMIC DNA]</scope>
    <source>
        <strain evidence="17">CL2024</strain>
        <tissue evidence="17">Fresh tender leaves</tissue>
    </source>
</reference>
<evidence type="ECO:0000313" key="17">
    <source>
        <dbReference type="EMBL" id="KAL3724122.1"/>
    </source>
</evidence>
<keyword evidence="5 15" id="KW-0349">Heme</keyword>
<keyword evidence="15" id="KW-0732">Signal</keyword>
<comment type="subcellular location">
    <subcellularLocation>
        <location evidence="15">Secreted</location>
    </subcellularLocation>
</comment>
<dbReference type="InterPro" id="IPR000823">
    <property type="entry name" value="Peroxidase_pln"/>
</dbReference>
<dbReference type="Gene3D" id="1.10.520.10">
    <property type="match status" value="2"/>
</dbReference>
<evidence type="ECO:0000256" key="9">
    <source>
        <dbReference type="ARBA" id="ARBA00023157"/>
    </source>
</evidence>
<dbReference type="InterPro" id="IPR010255">
    <property type="entry name" value="Haem_peroxidase_sf"/>
</dbReference>
<evidence type="ECO:0000256" key="3">
    <source>
        <dbReference type="ARBA" id="ARBA00012313"/>
    </source>
</evidence>
<feature type="disulfide bond" evidence="14">
    <location>
        <begin position="103"/>
        <end position="314"/>
    </location>
</feature>
<feature type="signal peptide" evidence="15">
    <location>
        <begin position="1"/>
        <end position="30"/>
    </location>
</feature>
<comment type="caution">
    <text evidence="17">The sequence shown here is derived from an EMBL/GenBank/DDBJ whole genome shotgun (WGS) entry which is preliminary data.</text>
</comment>
<proteinExistence type="inferred from homology"/>
<evidence type="ECO:0000256" key="12">
    <source>
        <dbReference type="PIRSR" id="PIRSR600823-3"/>
    </source>
</evidence>
<protein>
    <recommendedName>
        <fullName evidence="3 15">Peroxidase</fullName>
        <ecNumber evidence="3 15">1.11.1.7</ecNumber>
    </recommendedName>
</protein>
<dbReference type="Pfam" id="PF00141">
    <property type="entry name" value="peroxidase"/>
    <property type="match status" value="1"/>
</dbReference>
<evidence type="ECO:0000256" key="15">
    <source>
        <dbReference type="RuleBase" id="RU362060"/>
    </source>
</evidence>
<evidence type="ECO:0000313" key="18">
    <source>
        <dbReference type="Proteomes" id="UP001634007"/>
    </source>
</evidence>
<dbReference type="EMBL" id="JBJKBG010000009">
    <property type="protein sequence ID" value="KAL3724122.1"/>
    <property type="molecule type" value="Genomic_DNA"/>
</dbReference>
<comment type="function">
    <text evidence="2">Removal of H(2)O(2), oxidation of toxic reductants, biosynthesis and degradation of lignin, suberization, auxin catabolism, response to environmental stresses such as wounding, pathogen attack and oxidative stress. These functions might be dependent on each isozyme/isoform in each plant tissue.</text>
</comment>
<dbReference type="GO" id="GO:0046872">
    <property type="term" value="F:metal ion binding"/>
    <property type="evidence" value="ECO:0007669"/>
    <property type="project" value="UniProtKB-UniRule"/>
</dbReference>
<feature type="binding site" evidence="12">
    <location>
        <position position="246"/>
    </location>
    <ligand>
        <name>Ca(2+)</name>
        <dbReference type="ChEBI" id="CHEBI:29108"/>
        <label>2</label>
    </ligand>
</feature>
<keyword evidence="8 15" id="KW-0408">Iron</keyword>
<feature type="binding site" evidence="12">
    <location>
        <position position="241"/>
    </location>
    <ligand>
        <name>Ca(2+)</name>
        <dbReference type="ChEBI" id="CHEBI:29108"/>
        <label>2</label>
    </ligand>
</feature>
<sequence>MASTPSAATSLCRFSIFFSMLVLLCMSCHAQLSFMFYDESCPNALTAIKTSIRIAVSRKRQMAASLIRLHFHNCFNRGSVRGYEVIDYEKSEVEKICPGVVSCADIVAVATRDASVAVGDPSWMVKLGRRDSTTVSPSLTSSDLPSFREGLEKLESVFPTTSKGLSVRDMVALSGRNNADVPFSAYVMQVLTLLRQAQCFTFRERIYSNGSDIDAEFASTHKRRCPARGDNATMALLDVVTPDSFDNNYFKSLMQKKGLLKSDQVLFSGGSTDNIVSEYSKKPASFKLDFAAAMVKMGDISLLTRSSGQIRRICSSLN</sequence>
<keyword evidence="7 15" id="KW-0560">Oxidoreductase</keyword>
<evidence type="ECO:0000256" key="10">
    <source>
        <dbReference type="PIRSR" id="PIRSR600823-1"/>
    </source>
</evidence>
<comment type="similarity">
    <text evidence="15">Belongs to the peroxidase family. Classical plant (class III) peroxidase subfamily.</text>
</comment>
<dbReference type="PANTHER" id="PTHR31388:SF115">
    <property type="entry name" value="PEROXIDASE 5"/>
    <property type="match status" value="1"/>
</dbReference>
<evidence type="ECO:0000256" key="8">
    <source>
        <dbReference type="ARBA" id="ARBA00023004"/>
    </source>
</evidence>
<evidence type="ECO:0000256" key="14">
    <source>
        <dbReference type="PIRSR" id="PIRSR600823-5"/>
    </source>
</evidence>
<evidence type="ECO:0000256" key="5">
    <source>
        <dbReference type="ARBA" id="ARBA00022617"/>
    </source>
</evidence>
<feature type="binding site" evidence="12">
    <location>
        <position position="238"/>
    </location>
    <ligand>
        <name>Ca(2+)</name>
        <dbReference type="ChEBI" id="CHEBI:29108"/>
        <label>2</label>
    </ligand>
</feature>
<dbReference type="AlphaFoldDB" id="A0ABD3J9Y4"/>